<dbReference type="InterPro" id="IPR001482">
    <property type="entry name" value="T2SS/T4SS_dom"/>
</dbReference>
<dbReference type="GO" id="GO:0005524">
    <property type="term" value="F:ATP binding"/>
    <property type="evidence" value="ECO:0007669"/>
    <property type="project" value="UniProtKB-KW"/>
</dbReference>
<keyword evidence="2" id="KW-0547">Nucleotide-binding</keyword>
<dbReference type="GO" id="GO:0015627">
    <property type="term" value="C:type II protein secretion system complex"/>
    <property type="evidence" value="ECO:0007669"/>
    <property type="project" value="InterPro"/>
</dbReference>
<evidence type="ECO:0000256" key="3">
    <source>
        <dbReference type="ARBA" id="ARBA00022840"/>
    </source>
</evidence>
<dbReference type="EC" id="7.4.2.8" evidence="4"/>
<accession>A0A285NC10</accession>
<keyword evidence="7" id="KW-1185">Reference proteome</keyword>
<organism evidence="6 7">
    <name type="scientific">Persephonella hydrogeniphila</name>
    <dbReference type="NCBI Taxonomy" id="198703"/>
    <lineage>
        <taxon>Bacteria</taxon>
        <taxon>Pseudomonadati</taxon>
        <taxon>Aquificota</taxon>
        <taxon>Aquificia</taxon>
        <taxon>Aquificales</taxon>
        <taxon>Hydrogenothermaceae</taxon>
        <taxon>Persephonella</taxon>
    </lineage>
</organism>
<dbReference type="EMBL" id="OBEI01000002">
    <property type="protein sequence ID" value="SNZ06453.1"/>
    <property type="molecule type" value="Genomic_DNA"/>
</dbReference>
<dbReference type="RefSeq" id="WP_096999865.1">
    <property type="nucleotide sequence ID" value="NZ_OBEI01000002.1"/>
</dbReference>
<dbReference type="FunFam" id="3.30.450.90:FF:000001">
    <property type="entry name" value="Type II secretion system ATPase GspE"/>
    <property type="match status" value="1"/>
</dbReference>
<dbReference type="CDD" id="cd01129">
    <property type="entry name" value="PulE-GspE-like"/>
    <property type="match status" value="1"/>
</dbReference>
<evidence type="ECO:0000313" key="7">
    <source>
        <dbReference type="Proteomes" id="UP000219036"/>
    </source>
</evidence>
<sequence length="475" mass="53912">MRINQIPLEFMKENFIVPDGENRFYITEKTPFYAVEDIRFFTGSFPQTVLVSEEEFNEKLEEYISKIENRFEEESETVEKSFEDLLTGSDAPVVQMLNSLFLRAIRSGASDIHFEPFSDKVVVRFRLDGVLHEVSNISLQMYPQVVSRIKVISKLNVAEKRLPQDGRIKVKIGNKKIDMRVSTLPTVFGERVVIRLLDRSDRLLTLEELGFSEEDLKKFERIIEKPYGLILITGPTGSGKTTTLYASLLKLKTPRKNIITIEDPVEYQIDGISQIQVNPKIDLTFANGLRSILRQDPDIVMVGEIRDRETAEIAVHASLTGHLVLSTLHTNDAPSAVARLVDMGVEPFLVSSSLEGIVAQRLVRKICENCKESYTPSDKELTEIKKYINVDKLRFLYRGKGCEECLGTGYKGRTAIYEIMEITEDIRSTISKNPESSDLRDKAMSRGMKTLIQDGMEKVIKGITTVEEVLQVTKV</sequence>
<comment type="similarity">
    <text evidence="1">Belongs to the GSP E family.</text>
</comment>
<evidence type="ECO:0000259" key="5">
    <source>
        <dbReference type="PROSITE" id="PS00662"/>
    </source>
</evidence>
<dbReference type="PANTHER" id="PTHR30258:SF2">
    <property type="entry name" value="COMG OPERON PROTEIN 1"/>
    <property type="match status" value="1"/>
</dbReference>
<dbReference type="AlphaFoldDB" id="A0A285NC10"/>
<proteinExistence type="inferred from homology"/>
<dbReference type="InterPro" id="IPR027417">
    <property type="entry name" value="P-loop_NTPase"/>
</dbReference>
<evidence type="ECO:0000256" key="2">
    <source>
        <dbReference type="ARBA" id="ARBA00022741"/>
    </source>
</evidence>
<dbReference type="GO" id="GO:0005886">
    <property type="term" value="C:plasma membrane"/>
    <property type="evidence" value="ECO:0007669"/>
    <property type="project" value="TreeGrafter"/>
</dbReference>
<gene>
    <name evidence="6" type="ORF">SAMN06265182_0681</name>
</gene>
<dbReference type="InterPro" id="IPR013369">
    <property type="entry name" value="T2SS_GspE"/>
</dbReference>
<dbReference type="FunFam" id="3.40.50.300:FF:000398">
    <property type="entry name" value="Type IV pilus assembly ATPase PilB"/>
    <property type="match status" value="1"/>
</dbReference>
<dbReference type="OrthoDB" id="9765501at2"/>
<dbReference type="SUPFAM" id="SSF52540">
    <property type="entry name" value="P-loop containing nucleoside triphosphate hydrolases"/>
    <property type="match status" value="1"/>
</dbReference>
<dbReference type="Proteomes" id="UP000219036">
    <property type="component" value="Unassembled WGS sequence"/>
</dbReference>
<dbReference type="PROSITE" id="PS00662">
    <property type="entry name" value="T2SP_E"/>
    <property type="match status" value="1"/>
</dbReference>
<protein>
    <recommendedName>
        <fullName evidence="4">protein-secreting ATPase</fullName>
        <ecNumber evidence="4">7.4.2.8</ecNumber>
    </recommendedName>
</protein>
<reference evidence="7" key="1">
    <citation type="submission" date="2017-09" db="EMBL/GenBank/DDBJ databases">
        <authorList>
            <person name="Varghese N."/>
            <person name="Submissions S."/>
        </authorList>
    </citation>
    <scope>NUCLEOTIDE SEQUENCE [LARGE SCALE GENOMIC DNA]</scope>
    <source>
        <strain evidence="7">DSM 15103</strain>
    </source>
</reference>
<dbReference type="GO" id="GO:0015628">
    <property type="term" value="P:protein secretion by the type II secretion system"/>
    <property type="evidence" value="ECO:0007669"/>
    <property type="project" value="InterPro"/>
</dbReference>
<feature type="domain" description="Bacterial type II secretion system protein E" evidence="5">
    <location>
        <begin position="293"/>
        <end position="307"/>
    </location>
</feature>
<dbReference type="Gene3D" id="3.30.450.90">
    <property type="match status" value="1"/>
</dbReference>
<evidence type="ECO:0000256" key="4">
    <source>
        <dbReference type="ARBA" id="ARBA00024382"/>
    </source>
</evidence>
<dbReference type="PANTHER" id="PTHR30258">
    <property type="entry name" value="TYPE II SECRETION SYSTEM PROTEIN GSPE-RELATED"/>
    <property type="match status" value="1"/>
</dbReference>
<evidence type="ECO:0000256" key="1">
    <source>
        <dbReference type="ARBA" id="ARBA00006611"/>
    </source>
</evidence>
<dbReference type="Pfam" id="PF00437">
    <property type="entry name" value="T2SSE"/>
    <property type="match status" value="1"/>
</dbReference>
<dbReference type="NCBIfam" id="TIGR02533">
    <property type="entry name" value="type_II_gspE"/>
    <property type="match status" value="1"/>
</dbReference>
<name>A0A285NC10_9AQUI</name>
<dbReference type="GO" id="GO:0016887">
    <property type="term" value="F:ATP hydrolysis activity"/>
    <property type="evidence" value="ECO:0007669"/>
    <property type="project" value="TreeGrafter"/>
</dbReference>
<evidence type="ECO:0000313" key="6">
    <source>
        <dbReference type="EMBL" id="SNZ06453.1"/>
    </source>
</evidence>
<keyword evidence="3" id="KW-0067">ATP-binding</keyword>
<dbReference type="GO" id="GO:0008564">
    <property type="term" value="F:protein-exporting ATPase activity"/>
    <property type="evidence" value="ECO:0007669"/>
    <property type="project" value="UniProtKB-EC"/>
</dbReference>
<dbReference type="Gene3D" id="3.40.50.300">
    <property type="entry name" value="P-loop containing nucleotide triphosphate hydrolases"/>
    <property type="match status" value="1"/>
</dbReference>